<dbReference type="Proteomes" id="UP000663874">
    <property type="component" value="Unassembled WGS sequence"/>
</dbReference>
<evidence type="ECO:0000256" key="1">
    <source>
        <dbReference type="SAM" id="MobiDB-lite"/>
    </source>
</evidence>
<reference evidence="2" key="1">
    <citation type="submission" date="2021-02" db="EMBL/GenBank/DDBJ databases">
        <authorList>
            <person name="Nowell W R."/>
        </authorList>
    </citation>
    <scope>NUCLEOTIDE SEQUENCE</scope>
</reference>
<feature type="region of interest" description="Disordered" evidence="1">
    <location>
        <begin position="62"/>
        <end position="89"/>
    </location>
</feature>
<dbReference type="AlphaFoldDB" id="A0A820MDC2"/>
<organism evidence="2 3">
    <name type="scientific">Rotaria sordida</name>
    <dbReference type="NCBI Taxonomy" id="392033"/>
    <lineage>
        <taxon>Eukaryota</taxon>
        <taxon>Metazoa</taxon>
        <taxon>Spiralia</taxon>
        <taxon>Gnathifera</taxon>
        <taxon>Rotifera</taxon>
        <taxon>Eurotatoria</taxon>
        <taxon>Bdelloidea</taxon>
        <taxon>Philodinida</taxon>
        <taxon>Philodinidae</taxon>
        <taxon>Rotaria</taxon>
    </lineage>
</organism>
<sequence length="89" mass="10447">RFWTRNRPGDTVLERSEEGILMHASRLEQIHREELEHERASEEINMPGLGFEGGLLEQLQQQDDAYNRREAGIPGLDFSNDDEEGRRRR</sequence>
<dbReference type="EMBL" id="CAJOBE010055545">
    <property type="protein sequence ID" value="CAF4370795.1"/>
    <property type="molecule type" value="Genomic_DNA"/>
</dbReference>
<protein>
    <submittedName>
        <fullName evidence="2">Uncharacterized protein</fullName>
    </submittedName>
</protein>
<comment type="caution">
    <text evidence="2">The sequence shown here is derived from an EMBL/GenBank/DDBJ whole genome shotgun (WGS) entry which is preliminary data.</text>
</comment>
<feature type="non-terminal residue" evidence="2">
    <location>
        <position position="1"/>
    </location>
</feature>
<evidence type="ECO:0000313" key="2">
    <source>
        <dbReference type="EMBL" id="CAF4370795.1"/>
    </source>
</evidence>
<accession>A0A820MDC2</accession>
<name>A0A820MDC2_9BILA</name>
<gene>
    <name evidence="2" type="ORF">FNK824_LOCUS42986</name>
</gene>
<proteinExistence type="predicted"/>
<feature type="non-terminal residue" evidence="2">
    <location>
        <position position="89"/>
    </location>
</feature>
<evidence type="ECO:0000313" key="3">
    <source>
        <dbReference type="Proteomes" id="UP000663874"/>
    </source>
</evidence>